<dbReference type="PANTHER" id="PTHR23137">
    <property type="entry name" value="VESICLE TRANSPORT PROTEIN-RELATED"/>
    <property type="match status" value="1"/>
</dbReference>
<comment type="similarity">
    <text evidence="7 8">Belongs to the SFT2 family.</text>
</comment>
<comment type="function">
    <text evidence="8">May be involved in fusion of retrograde transport vesicles derived from an endocytic compartment with the Golgi complex.</text>
</comment>
<evidence type="ECO:0000256" key="6">
    <source>
        <dbReference type="ARBA" id="ARBA00023136"/>
    </source>
</evidence>
<keyword evidence="5 8" id="KW-1133">Transmembrane helix</keyword>
<keyword evidence="6 8" id="KW-0472">Membrane</keyword>
<dbReference type="InterPro" id="IPR007305">
    <property type="entry name" value="Vesicle_transpt_Got1/SFT2"/>
</dbReference>
<reference evidence="10" key="1">
    <citation type="journal article" date="2023" name="Commun. Biol.">
        <title>Genome analysis of Parmales, the sister group of diatoms, reveals the evolutionary specialization of diatoms from phago-mixotrophs to photoautotrophs.</title>
        <authorList>
            <person name="Ban H."/>
            <person name="Sato S."/>
            <person name="Yoshikawa S."/>
            <person name="Yamada K."/>
            <person name="Nakamura Y."/>
            <person name="Ichinomiya M."/>
            <person name="Sato N."/>
            <person name="Blanc-Mathieu R."/>
            <person name="Endo H."/>
            <person name="Kuwata A."/>
            <person name="Ogata H."/>
        </authorList>
    </citation>
    <scope>NUCLEOTIDE SEQUENCE [LARGE SCALE GENOMIC DNA]</scope>
</reference>
<dbReference type="EMBL" id="BRYA01000313">
    <property type="protein sequence ID" value="GMI46803.1"/>
    <property type="molecule type" value="Genomic_DNA"/>
</dbReference>
<evidence type="ECO:0000256" key="4">
    <source>
        <dbReference type="ARBA" id="ARBA00022927"/>
    </source>
</evidence>
<dbReference type="InterPro" id="IPR011691">
    <property type="entry name" value="Vesicle_transpt_SFT2"/>
</dbReference>
<dbReference type="AlphaFoldDB" id="A0A9W7GMN3"/>
<evidence type="ECO:0000256" key="1">
    <source>
        <dbReference type="ARBA" id="ARBA00004141"/>
    </source>
</evidence>
<organism evidence="9 10">
    <name type="scientific">Triparma columacea</name>
    <dbReference type="NCBI Taxonomy" id="722753"/>
    <lineage>
        <taxon>Eukaryota</taxon>
        <taxon>Sar</taxon>
        <taxon>Stramenopiles</taxon>
        <taxon>Ochrophyta</taxon>
        <taxon>Bolidophyceae</taxon>
        <taxon>Parmales</taxon>
        <taxon>Triparmaceae</taxon>
        <taxon>Triparma</taxon>
    </lineage>
</organism>
<keyword evidence="4 8" id="KW-0653">Protein transport</keyword>
<evidence type="ECO:0000313" key="9">
    <source>
        <dbReference type="EMBL" id="GMI46803.1"/>
    </source>
</evidence>
<keyword evidence="3 8" id="KW-0812">Transmembrane</keyword>
<evidence type="ECO:0000313" key="10">
    <source>
        <dbReference type="Proteomes" id="UP001165065"/>
    </source>
</evidence>
<dbReference type="PANTHER" id="PTHR23137:SF36">
    <property type="entry name" value="VESICLE TRANSPORT PROTEIN SFT2C"/>
    <property type="match status" value="1"/>
</dbReference>
<dbReference type="GO" id="GO:0012505">
    <property type="term" value="C:endomembrane system"/>
    <property type="evidence" value="ECO:0007669"/>
    <property type="project" value="UniProtKB-ARBA"/>
</dbReference>
<name>A0A9W7GMN3_9STRA</name>
<evidence type="ECO:0000256" key="7">
    <source>
        <dbReference type="ARBA" id="ARBA00025800"/>
    </source>
</evidence>
<dbReference type="Pfam" id="PF04178">
    <property type="entry name" value="Got1"/>
    <property type="match status" value="1"/>
</dbReference>
<gene>
    <name evidence="9" type="ORF">TrCOL_g2488</name>
</gene>
<keyword evidence="10" id="KW-1185">Reference proteome</keyword>
<dbReference type="GO" id="GO:0015031">
    <property type="term" value="P:protein transport"/>
    <property type="evidence" value="ECO:0007669"/>
    <property type="project" value="UniProtKB-KW"/>
</dbReference>
<comment type="subcellular location">
    <subcellularLocation>
        <location evidence="1 8">Membrane</location>
        <topology evidence="1 8">Multi-pass membrane protein</topology>
    </subcellularLocation>
</comment>
<protein>
    <recommendedName>
        <fullName evidence="8">Vesicle transport protein</fullName>
    </recommendedName>
</protein>
<dbReference type="Proteomes" id="UP001165065">
    <property type="component" value="Unassembled WGS sequence"/>
</dbReference>
<feature type="transmembrane region" description="Helical" evidence="8">
    <location>
        <begin position="96"/>
        <end position="118"/>
    </location>
</feature>
<evidence type="ECO:0000256" key="3">
    <source>
        <dbReference type="ARBA" id="ARBA00022692"/>
    </source>
</evidence>
<proteinExistence type="inferred from homology"/>
<dbReference type="GO" id="GO:0016020">
    <property type="term" value="C:membrane"/>
    <property type="evidence" value="ECO:0007669"/>
    <property type="project" value="UniProtKB-SubCell"/>
</dbReference>
<dbReference type="GO" id="GO:0005737">
    <property type="term" value="C:cytoplasm"/>
    <property type="evidence" value="ECO:0007669"/>
    <property type="project" value="UniProtKB-ARBA"/>
</dbReference>
<dbReference type="GO" id="GO:0016192">
    <property type="term" value="P:vesicle-mediated transport"/>
    <property type="evidence" value="ECO:0007669"/>
    <property type="project" value="InterPro"/>
</dbReference>
<feature type="transmembrane region" description="Helical" evidence="8">
    <location>
        <begin position="155"/>
        <end position="175"/>
    </location>
</feature>
<evidence type="ECO:0000256" key="8">
    <source>
        <dbReference type="RuleBase" id="RU363111"/>
    </source>
</evidence>
<evidence type="ECO:0000256" key="2">
    <source>
        <dbReference type="ARBA" id="ARBA00022448"/>
    </source>
</evidence>
<dbReference type="OrthoDB" id="660759at2759"/>
<sequence length="217" mass="23316">MSEFNAWYQQQQNGGSGDEESGLLGGLNSAVSEGMNNLRQGMPTLSLKDSSPPVLFGLDYATRFKLFVSCLFLSGLFFVLGIFVGLPVLALRPQKFALCFTFGSLTFMASFAMIKGPAAHLQSMLTPDRWLFTVVYVTSMMTTLYCTFNFGGVSGYFVVLGSCLVQILALLWYLVTFLPGGSAGMTLVTSALRTMLAPIAKGCSTCVGMCFRSAVGA</sequence>
<evidence type="ECO:0000256" key="5">
    <source>
        <dbReference type="ARBA" id="ARBA00022989"/>
    </source>
</evidence>
<keyword evidence="2 8" id="KW-0813">Transport</keyword>
<comment type="caution">
    <text evidence="9">The sequence shown here is derived from an EMBL/GenBank/DDBJ whole genome shotgun (WGS) entry which is preliminary data.</text>
</comment>
<accession>A0A9W7GMN3</accession>
<feature type="transmembrane region" description="Helical" evidence="8">
    <location>
        <begin position="130"/>
        <end position="148"/>
    </location>
</feature>
<feature type="transmembrane region" description="Helical" evidence="8">
    <location>
        <begin position="66"/>
        <end position="89"/>
    </location>
</feature>